<keyword evidence="3" id="KW-0804">Transcription</keyword>
<feature type="DNA-binding region" description="H-T-H motif" evidence="4">
    <location>
        <begin position="36"/>
        <end position="55"/>
    </location>
</feature>
<dbReference type="GO" id="GO:0000976">
    <property type="term" value="F:transcription cis-regulatory region binding"/>
    <property type="evidence" value="ECO:0007669"/>
    <property type="project" value="TreeGrafter"/>
</dbReference>
<dbReference type="InterPro" id="IPR050109">
    <property type="entry name" value="HTH-type_TetR-like_transc_reg"/>
</dbReference>
<dbReference type="Proteomes" id="UP000589085">
    <property type="component" value="Unassembled WGS sequence"/>
</dbReference>
<evidence type="ECO:0000259" key="5">
    <source>
        <dbReference type="PROSITE" id="PS50977"/>
    </source>
</evidence>
<evidence type="ECO:0000256" key="1">
    <source>
        <dbReference type="ARBA" id="ARBA00023015"/>
    </source>
</evidence>
<keyword evidence="2 4" id="KW-0238">DNA-binding</keyword>
<dbReference type="EMBL" id="JABEQJ010000038">
    <property type="protein sequence ID" value="MBB2162435.1"/>
    <property type="molecule type" value="Genomic_DNA"/>
</dbReference>
<dbReference type="InterPro" id="IPR036271">
    <property type="entry name" value="Tet_transcr_reg_TetR-rel_C_sf"/>
</dbReference>
<dbReference type="AlphaFoldDB" id="A0A7W4NTL9"/>
<name>A0A7W4NTL9_9PROT</name>
<dbReference type="SUPFAM" id="SSF48498">
    <property type="entry name" value="Tetracyclin repressor-like, C-terminal domain"/>
    <property type="match status" value="1"/>
</dbReference>
<evidence type="ECO:0000256" key="4">
    <source>
        <dbReference type="PROSITE-ProRule" id="PRU00335"/>
    </source>
</evidence>
<evidence type="ECO:0000256" key="2">
    <source>
        <dbReference type="ARBA" id="ARBA00023125"/>
    </source>
</evidence>
<dbReference type="PANTHER" id="PTHR30055">
    <property type="entry name" value="HTH-TYPE TRANSCRIPTIONAL REGULATOR RUTR"/>
    <property type="match status" value="1"/>
</dbReference>
<proteinExistence type="predicted"/>
<dbReference type="PANTHER" id="PTHR30055:SF148">
    <property type="entry name" value="TETR-FAMILY TRANSCRIPTIONAL REGULATOR"/>
    <property type="match status" value="1"/>
</dbReference>
<gene>
    <name evidence="6" type="ORF">HLH48_20150</name>
</gene>
<dbReference type="SUPFAM" id="SSF46689">
    <property type="entry name" value="Homeodomain-like"/>
    <property type="match status" value="1"/>
</dbReference>
<evidence type="ECO:0000256" key="3">
    <source>
        <dbReference type="ARBA" id="ARBA00023163"/>
    </source>
</evidence>
<reference evidence="6 7" key="1">
    <citation type="submission" date="2020-04" db="EMBL/GenBank/DDBJ databases">
        <title>Description of novel Gluconacetobacter.</title>
        <authorList>
            <person name="Sombolestani A."/>
        </authorList>
    </citation>
    <scope>NUCLEOTIDE SEQUENCE [LARGE SCALE GENOMIC DNA]</scope>
    <source>
        <strain evidence="6 7">LMG 19747</strain>
    </source>
</reference>
<organism evidence="6 7">
    <name type="scientific">Gluconacetobacter sacchari</name>
    <dbReference type="NCBI Taxonomy" id="92759"/>
    <lineage>
        <taxon>Bacteria</taxon>
        <taxon>Pseudomonadati</taxon>
        <taxon>Pseudomonadota</taxon>
        <taxon>Alphaproteobacteria</taxon>
        <taxon>Acetobacterales</taxon>
        <taxon>Acetobacteraceae</taxon>
        <taxon>Gluconacetobacter</taxon>
    </lineage>
</organism>
<dbReference type="InterPro" id="IPR009057">
    <property type="entry name" value="Homeodomain-like_sf"/>
</dbReference>
<dbReference type="GO" id="GO:0003700">
    <property type="term" value="F:DNA-binding transcription factor activity"/>
    <property type="evidence" value="ECO:0007669"/>
    <property type="project" value="TreeGrafter"/>
</dbReference>
<dbReference type="PROSITE" id="PS50977">
    <property type="entry name" value="HTH_TETR_2"/>
    <property type="match status" value="1"/>
</dbReference>
<dbReference type="Gene3D" id="1.10.357.10">
    <property type="entry name" value="Tetracycline Repressor, domain 2"/>
    <property type="match status" value="1"/>
</dbReference>
<dbReference type="Pfam" id="PF16859">
    <property type="entry name" value="TetR_C_11"/>
    <property type="match status" value="1"/>
</dbReference>
<accession>A0A7W4NTL9</accession>
<comment type="caution">
    <text evidence="6">The sequence shown here is derived from an EMBL/GenBank/DDBJ whole genome shotgun (WGS) entry which is preliminary data.</text>
</comment>
<evidence type="ECO:0000313" key="7">
    <source>
        <dbReference type="Proteomes" id="UP000589085"/>
    </source>
</evidence>
<protein>
    <submittedName>
        <fullName evidence="6">TetR/AcrR family transcriptional regulator</fullName>
    </submittedName>
</protein>
<keyword evidence="1" id="KW-0805">Transcription regulation</keyword>
<sequence>MVASRVSGRPRRTEVSVLVRQAALELAYEHGIGHATIENIAQRSGAAKSTIYRRWPNSASVLMDAFLSDISQEISYKDLGSVTATFRHALFQLVTALSGKRRQLLRNLLGMAQMDEELSGAFWERWIQPRRNEGIQFLKLACQRGEIGLDCDVDLVLDMLFGAVYYRFTIPYRDIDESYIDALVENTFRGLLIQPS</sequence>
<feature type="domain" description="HTH tetR-type" evidence="5">
    <location>
        <begin position="13"/>
        <end position="73"/>
    </location>
</feature>
<evidence type="ECO:0000313" key="6">
    <source>
        <dbReference type="EMBL" id="MBB2162435.1"/>
    </source>
</evidence>
<dbReference type="Pfam" id="PF00440">
    <property type="entry name" value="TetR_N"/>
    <property type="match status" value="1"/>
</dbReference>
<dbReference type="Gene3D" id="1.10.10.60">
    <property type="entry name" value="Homeodomain-like"/>
    <property type="match status" value="1"/>
</dbReference>
<dbReference type="InterPro" id="IPR011075">
    <property type="entry name" value="TetR_C"/>
</dbReference>
<dbReference type="InterPro" id="IPR001647">
    <property type="entry name" value="HTH_TetR"/>
</dbReference>